<evidence type="ECO:0000256" key="5">
    <source>
        <dbReference type="SAM" id="SignalP"/>
    </source>
</evidence>
<dbReference type="SUPFAM" id="SSF51905">
    <property type="entry name" value="FAD/NAD(P)-binding domain"/>
    <property type="match status" value="1"/>
</dbReference>
<comment type="caution">
    <text evidence="7">The sequence shown here is derived from an EMBL/GenBank/DDBJ whole genome shotgun (WGS) entry which is preliminary data.</text>
</comment>
<dbReference type="InterPro" id="IPR012132">
    <property type="entry name" value="GMC_OxRdtase"/>
</dbReference>
<dbReference type="Gene3D" id="3.30.410.40">
    <property type="match status" value="1"/>
</dbReference>
<dbReference type="GO" id="GO:0050660">
    <property type="term" value="F:flavin adenine dinucleotide binding"/>
    <property type="evidence" value="ECO:0007669"/>
    <property type="project" value="InterPro"/>
</dbReference>
<evidence type="ECO:0000313" key="7">
    <source>
        <dbReference type="EMBL" id="KXT12165.1"/>
    </source>
</evidence>
<feature type="chain" id="PRO_5007297337" description="Glucose-methanol-choline oxidoreductase N-terminal domain-containing protein" evidence="5">
    <location>
        <begin position="18"/>
        <end position="822"/>
    </location>
</feature>
<keyword evidence="3" id="KW-0560">Oxidoreductase</keyword>
<dbReference type="InterPro" id="IPR036188">
    <property type="entry name" value="FAD/NAD-bd_sf"/>
</dbReference>
<dbReference type="Proteomes" id="UP000073492">
    <property type="component" value="Unassembled WGS sequence"/>
</dbReference>
<dbReference type="InterPro" id="IPR003953">
    <property type="entry name" value="FAD-dep_OxRdtase_2_FAD-bd"/>
</dbReference>
<feature type="region of interest" description="Disordered" evidence="4">
    <location>
        <begin position="23"/>
        <end position="54"/>
    </location>
</feature>
<feature type="domain" description="Glucose-methanol-choline oxidoreductase N-terminal" evidence="6">
    <location>
        <begin position="424"/>
        <end position="438"/>
    </location>
</feature>
<gene>
    <name evidence="7" type="ORF">AC579_2427</name>
</gene>
<comment type="similarity">
    <text evidence="1">Belongs to the GMC oxidoreductase family.</text>
</comment>
<evidence type="ECO:0000256" key="1">
    <source>
        <dbReference type="ARBA" id="ARBA00010790"/>
    </source>
</evidence>
<protein>
    <recommendedName>
        <fullName evidence="6">Glucose-methanol-choline oxidoreductase N-terminal domain-containing protein</fullName>
    </recommendedName>
</protein>
<dbReference type="Gene3D" id="3.50.50.60">
    <property type="entry name" value="FAD/NAD(P)-binding domain"/>
    <property type="match status" value="2"/>
</dbReference>
<sequence>MLLRQVFHFALLATGWASDAHLHHQHHNERRQHEEQTRDDSKLEESKNEHVKRGGGWGHGQYPSWYGCKTCSYPGGWYDYIVVGSGPGGGPVACRLARAGFNVLLIEAGDDSSAYSFATTTPVFQLQATEEPEQEWDYYVSHYTDPRQQARDSKTSYACPDKIYTGLYPYAGCVMLGVLYPRAGALGGCSQHHSMIMVYPWEADWEHLQQITGNWTWSPDAMRSYFVKLERNEYIPSSVYDCSVDRLTLVQVGHGYRGWLHLSLTALTLVLEDFKIASLIVAAATAMGKILLTALTSTFPGLLDTVTGLAHILLTDLNAPGRSRDEEENIFQVPISVDPSTSKRAGVRDFIVATAQQYPNLHVQLNTFVTKVLIDHRGYGGRPRAYGVQYEVGRAIYQADPRWTGARGRPGYAFAVRETIISGGSFETPKLLKLSGIGPAAELQHFGIPVIVNNPYVGTNLQDRYEYSVVGEAPTPFVLTKDCTFGYSSPDPCKDRYLAGNNPVGISACIFLQIADRDQASRGVYATNGLAFAVTLRSSVAETRIPDVYISGAPAYFQGYYKGSWRSNCNAGEHADAEPCSGYAHDTFSDAKHWLYLILKAQSRNNAGTVTLRSTNALERPQINFNSLAIGGDKDVQAVMDAVAFARRAYHAALPLTLESVTEIDPGEQKYPDHSPQLAQNIRDRTWGHHASCTCPIGLVLDGDFRVMGVDGLRVVDASAFNKIPGFFLCLPTYILSEKAADAILGQSPDPYFSVPDAGGLLGTLGNGLVAGVVTSFGGSGKQFGTDANTVGLLGDAGSILGLGLIKNTNPLPPKIKRTDEL</sequence>
<dbReference type="Pfam" id="PF05199">
    <property type="entry name" value="GMC_oxred_C"/>
    <property type="match status" value="1"/>
</dbReference>
<feature type="signal peptide" evidence="5">
    <location>
        <begin position="1"/>
        <end position="17"/>
    </location>
</feature>
<reference evidence="7 8" key="1">
    <citation type="submission" date="2015-07" db="EMBL/GenBank/DDBJ databases">
        <title>Comparative genomics of the Sigatoka disease complex on banana suggests a link between parallel evolutionary changes in Pseudocercospora fijiensis and Pseudocercospora eumusae and increased virulence on the banana host.</title>
        <authorList>
            <person name="Chang T.-C."/>
            <person name="Salvucci A."/>
            <person name="Crous P.W."/>
            <person name="Stergiopoulos I."/>
        </authorList>
    </citation>
    <scope>NUCLEOTIDE SEQUENCE [LARGE SCALE GENOMIC DNA]</scope>
    <source>
        <strain evidence="7 8">CBS 116634</strain>
    </source>
</reference>
<dbReference type="PROSITE" id="PS00624">
    <property type="entry name" value="GMC_OXRED_2"/>
    <property type="match status" value="1"/>
</dbReference>
<dbReference type="STRING" id="113226.A0A139IC53"/>
<keyword evidence="5" id="KW-0732">Signal</keyword>
<dbReference type="Pfam" id="PF00732">
    <property type="entry name" value="GMC_oxred_N"/>
    <property type="match status" value="1"/>
</dbReference>
<dbReference type="AlphaFoldDB" id="A0A139IC53"/>
<evidence type="ECO:0000256" key="2">
    <source>
        <dbReference type="ARBA" id="ARBA00022630"/>
    </source>
</evidence>
<keyword evidence="2" id="KW-0285">Flavoprotein</keyword>
<dbReference type="InterPro" id="IPR000172">
    <property type="entry name" value="GMC_OxRdtase_N"/>
</dbReference>
<proteinExistence type="inferred from homology"/>
<organism evidence="7 8">
    <name type="scientific">Pseudocercospora musae</name>
    <dbReference type="NCBI Taxonomy" id="113226"/>
    <lineage>
        <taxon>Eukaryota</taxon>
        <taxon>Fungi</taxon>
        <taxon>Dikarya</taxon>
        <taxon>Ascomycota</taxon>
        <taxon>Pezizomycotina</taxon>
        <taxon>Dothideomycetes</taxon>
        <taxon>Dothideomycetidae</taxon>
        <taxon>Mycosphaerellales</taxon>
        <taxon>Mycosphaerellaceae</taxon>
        <taxon>Pseudocercospora</taxon>
    </lineage>
</organism>
<dbReference type="GO" id="GO:0016614">
    <property type="term" value="F:oxidoreductase activity, acting on CH-OH group of donors"/>
    <property type="evidence" value="ECO:0007669"/>
    <property type="project" value="InterPro"/>
</dbReference>
<evidence type="ECO:0000313" key="8">
    <source>
        <dbReference type="Proteomes" id="UP000073492"/>
    </source>
</evidence>
<dbReference type="EMBL" id="LFZO01000162">
    <property type="protein sequence ID" value="KXT12165.1"/>
    <property type="molecule type" value="Genomic_DNA"/>
</dbReference>
<evidence type="ECO:0000256" key="3">
    <source>
        <dbReference type="ARBA" id="ARBA00023002"/>
    </source>
</evidence>
<dbReference type="Pfam" id="PF00890">
    <property type="entry name" value="FAD_binding_2"/>
    <property type="match status" value="1"/>
</dbReference>
<dbReference type="SUPFAM" id="SSF54373">
    <property type="entry name" value="FAD-linked reductases, C-terminal domain"/>
    <property type="match status" value="1"/>
</dbReference>
<feature type="compositionally biased region" description="Basic and acidic residues" evidence="4">
    <location>
        <begin position="31"/>
        <end position="52"/>
    </location>
</feature>
<accession>A0A139IC53</accession>
<dbReference type="InterPro" id="IPR007867">
    <property type="entry name" value="GMC_OxRtase_C"/>
</dbReference>
<evidence type="ECO:0000259" key="6">
    <source>
        <dbReference type="PROSITE" id="PS00624"/>
    </source>
</evidence>
<keyword evidence="8" id="KW-1185">Reference proteome</keyword>
<dbReference type="OrthoDB" id="269227at2759"/>
<name>A0A139IC53_9PEZI</name>
<dbReference type="PANTHER" id="PTHR11552">
    <property type="entry name" value="GLUCOSE-METHANOL-CHOLINE GMC OXIDOREDUCTASE"/>
    <property type="match status" value="1"/>
</dbReference>
<dbReference type="PANTHER" id="PTHR11552:SF213">
    <property type="entry name" value="DEHYDROGENASE, PUTATIVE-RELATED"/>
    <property type="match status" value="1"/>
</dbReference>
<evidence type="ECO:0000256" key="4">
    <source>
        <dbReference type="SAM" id="MobiDB-lite"/>
    </source>
</evidence>